<evidence type="ECO:0000259" key="9">
    <source>
        <dbReference type="PROSITE" id="PS50235"/>
    </source>
</evidence>
<feature type="region of interest" description="Disordered" evidence="8">
    <location>
        <begin position="396"/>
        <end position="415"/>
    </location>
</feature>
<keyword evidence="11" id="KW-1185">Reference proteome</keyword>
<comment type="catalytic activity">
    <reaction evidence="1">
        <text>Thiol-dependent hydrolysis of ester, thioester, amide, peptide and isopeptide bonds formed by the C-terminal Gly of ubiquitin (a 76-residue protein attached to proteins as an intracellular targeting signal).</text>
        <dbReference type="EC" id="3.4.19.12"/>
    </reaction>
</comment>
<dbReference type="InterPro" id="IPR050164">
    <property type="entry name" value="Peptidase_C19"/>
</dbReference>
<evidence type="ECO:0000313" key="10">
    <source>
        <dbReference type="EMBL" id="KAK0550014.1"/>
    </source>
</evidence>
<reference evidence="10" key="1">
    <citation type="journal article" date="2023" name="PhytoFront">
        <title>Draft Genome Resources of Seven Strains of Tilletia horrida, Causal Agent of Kernel Smut of Rice.</title>
        <authorList>
            <person name="Khanal S."/>
            <person name="Antony Babu S."/>
            <person name="Zhou X.G."/>
        </authorList>
    </citation>
    <scope>NUCLEOTIDE SEQUENCE</scope>
    <source>
        <strain evidence="10">TX6</strain>
    </source>
</reference>
<dbReference type="EC" id="3.4.19.12" evidence="3"/>
<name>A0AAN6JTH1_9BASI</name>
<feature type="compositionally biased region" description="Basic residues" evidence="8">
    <location>
        <begin position="700"/>
        <end position="709"/>
    </location>
</feature>
<dbReference type="GO" id="GO:0016579">
    <property type="term" value="P:protein deubiquitination"/>
    <property type="evidence" value="ECO:0007669"/>
    <property type="project" value="InterPro"/>
</dbReference>
<evidence type="ECO:0000256" key="7">
    <source>
        <dbReference type="ARBA" id="ARBA00022807"/>
    </source>
</evidence>
<comment type="caution">
    <text evidence="10">The sequence shown here is derived from an EMBL/GenBank/DDBJ whole genome shotgun (WGS) entry which is preliminary data.</text>
</comment>
<feature type="region of interest" description="Disordered" evidence="8">
    <location>
        <begin position="510"/>
        <end position="562"/>
    </location>
</feature>
<dbReference type="AlphaFoldDB" id="A0AAN6JTH1"/>
<dbReference type="GO" id="GO:0042981">
    <property type="term" value="P:regulation of apoptotic process"/>
    <property type="evidence" value="ECO:0007669"/>
    <property type="project" value="TreeGrafter"/>
</dbReference>
<organism evidence="10 11">
    <name type="scientific">Tilletia horrida</name>
    <dbReference type="NCBI Taxonomy" id="155126"/>
    <lineage>
        <taxon>Eukaryota</taxon>
        <taxon>Fungi</taxon>
        <taxon>Dikarya</taxon>
        <taxon>Basidiomycota</taxon>
        <taxon>Ustilaginomycotina</taxon>
        <taxon>Exobasidiomycetes</taxon>
        <taxon>Tilletiales</taxon>
        <taxon>Tilletiaceae</taxon>
        <taxon>Tilletia</taxon>
    </lineage>
</organism>
<evidence type="ECO:0000256" key="5">
    <source>
        <dbReference type="ARBA" id="ARBA00022786"/>
    </source>
</evidence>
<keyword evidence="6" id="KW-0378">Hydrolase</keyword>
<feature type="region of interest" description="Disordered" evidence="8">
    <location>
        <begin position="154"/>
        <end position="180"/>
    </location>
</feature>
<dbReference type="PANTHER" id="PTHR24006:SF758">
    <property type="entry name" value="UBIQUITIN CARBOXYL-TERMINAL HYDROLASE 36"/>
    <property type="match status" value="1"/>
</dbReference>
<feature type="region of interest" description="Disordered" evidence="8">
    <location>
        <begin position="1"/>
        <end position="77"/>
    </location>
</feature>
<accession>A0AAN6JTH1</accession>
<comment type="similarity">
    <text evidence="2">Belongs to the peptidase C19 family.</text>
</comment>
<sequence>MSSHAAPASTSASTAAAQPAMASSVQGQTSSSTRLVNGAGGEGAELSKEVPVVDRTANTPKGADKSAQHTNGEEGANKGAYDATIALERAAHIQALLAEPVRFVEAKVQPAAAMPPPQINSYVGPTQAEASSSKSAITAVPVSPSRPLPSVVIPSTPSAQPRAGAAITTPKEATPSTPNATAPVRDLFIHPIPMVFARDTVSPSSPPVGLRNNGNTCYQNSVMQALLHTAPLANIFVTRSADELRGRAGVRPQNGFCVIEAMQSFAVRALIFAGRLRSRVHCGSCGYDSDTFDPFLDLSLDIRSGNQGPGFGAGNGGGPESVLASLTAFTRVERLDGKNKYRCEKCKKLTVADKQFTLDQVPPILTIQLKRFTITGGKIGRAVNFPETLKLDRFMSGSSRSTGAGPSNGKGAYLKDDDASASPTYRLYAVVHHFGGGPNSGHYVATVRRGGRWFRCDDSSTYATENPTSASGDRSSAYILFYQREGLSVIEAQNAKVAAADSVTRKQNSTAAASVPASPTSVNGEGSSALKRRGSMPPPPSPAAADGSHPSPSKKMRRLTGPAVDASEFRQRFAPAAAPAKLSDASAGTPKHYGVSAFSSLMARAGNPKADENDIGEKVDEQAIRVNGSAQGKQRADTNESQDDEAVVVPKRKRMLIDDQDEGEGGGSSQTMPSAPLENRIVSDPANSDALRAIVFEKRQQKKKQRKSKFGVVPRSSDPGPGLPSPSTSPQKLGGLSGSASDGEGEMPLSRKQRKRLRREQQQQQQQQQQSAAISSPFHAASGGMPAKKVGGSGNGLNGPLVGQRPGASKFAGAGGFASKMAMRTGPR</sequence>
<feature type="compositionally biased region" description="Polar residues" evidence="8">
    <location>
        <begin position="25"/>
        <end position="35"/>
    </location>
</feature>
<evidence type="ECO:0000256" key="8">
    <source>
        <dbReference type="SAM" id="MobiDB-lite"/>
    </source>
</evidence>
<dbReference type="InterPro" id="IPR038765">
    <property type="entry name" value="Papain-like_cys_pep_sf"/>
</dbReference>
<protein>
    <recommendedName>
        <fullName evidence="3">ubiquitinyl hydrolase 1</fullName>
        <ecNumber evidence="3">3.4.19.12</ecNumber>
    </recommendedName>
</protein>
<keyword evidence="5" id="KW-0833">Ubl conjugation pathway</keyword>
<dbReference type="PROSITE" id="PS00973">
    <property type="entry name" value="USP_2"/>
    <property type="match status" value="1"/>
</dbReference>
<feature type="compositionally biased region" description="Low complexity" evidence="8">
    <location>
        <begin position="1"/>
        <end position="24"/>
    </location>
</feature>
<dbReference type="GO" id="GO:0004843">
    <property type="term" value="F:cysteine-type deubiquitinase activity"/>
    <property type="evidence" value="ECO:0007669"/>
    <property type="project" value="InterPro"/>
</dbReference>
<feature type="compositionally biased region" description="Basic and acidic residues" evidence="8">
    <location>
        <begin position="609"/>
        <end position="623"/>
    </location>
</feature>
<dbReference type="PANTHER" id="PTHR24006">
    <property type="entry name" value="UBIQUITIN CARBOXYL-TERMINAL HYDROLASE"/>
    <property type="match status" value="1"/>
</dbReference>
<dbReference type="Proteomes" id="UP001176517">
    <property type="component" value="Unassembled WGS sequence"/>
</dbReference>
<keyword evidence="4" id="KW-0645">Protease</keyword>
<feature type="compositionally biased region" description="Low complexity" evidence="8">
    <location>
        <begin position="714"/>
        <end position="730"/>
    </location>
</feature>
<dbReference type="Gene3D" id="3.90.70.10">
    <property type="entry name" value="Cysteine proteinases"/>
    <property type="match status" value="2"/>
</dbReference>
<feature type="compositionally biased region" description="Low complexity" evidence="8">
    <location>
        <begin position="807"/>
        <end position="828"/>
    </location>
</feature>
<evidence type="ECO:0000256" key="1">
    <source>
        <dbReference type="ARBA" id="ARBA00000707"/>
    </source>
</evidence>
<proteinExistence type="inferred from homology"/>
<evidence type="ECO:0000313" key="11">
    <source>
        <dbReference type="Proteomes" id="UP001176517"/>
    </source>
</evidence>
<dbReference type="InterPro" id="IPR028889">
    <property type="entry name" value="USP"/>
</dbReference>
<dbReference type="GO" id="GO:0005634">
    <property type="term" value="C:nucleus"/>
    <property type="evidence" value="ECO:0007669"/>
    <property type="project" value="TreeGrafter"/>
</dbReference>
<feature type="compositionally biased region" description="Basic and acidic residues" evidence="8">
    <location>
        <begin position="62"/>
        <end position="76"/>
    </location>
</feature>
<dbReference type="GO" id="GO:0005829">
    <property type="term" value="C:cytosol"/>
    <property type="evidence" value="ECO:0007669"/>
    <property type="project" value="TreeGrafter"/>
</dbReference>
<feature type="domain" description="USP" evidence="9">
    <location>
        <begin position="208"/>
        <end position="485"/>
    </location>
</feature>
<dbReference type="PROSITE" id="PS50235">
    <property type="entry name" value="USP_3"/>
    <property type="match status" value="1"/>
</dbReference>
<dbReference type="EMBL" id="JAPDMZ010000101">
    <property type="protein sequence ID" value="KAK0550014.1"/>
    <property type="molecule type" value="Genomic_DNA"/>
</dbReference>
<gene>
    <name evidence="10" type="ORF">OC846_003848</name>
</gene>
<evidence type="ECO:0000256" key="4">
    <source>
        <dbReference type="ARBA" id="ARBA00022670"/>
    </source>
</evidence>
<evidence type="ECO:0000256" key="6">
    <source>
        <dbReference type="ARBA" id="ARBA00022801"/>
    </source>
</evidence>
<feature type="compositionally biased region" description="Polar residues" evidence="8">
    <location>
        <begin position="396"/>
        <end position="405"/>
    </location>
</feature>
<feature type="compositionally biased region" description="Low complexity" evidence="8">
    <location>
        <begin position="510"/>
        <end position="522"/>
    </location>
</feature>
<evidence type="ECO:0000256" key="2">
    <source>
        <dbReference type="ARBA" id="ARBA00009085"/>
    </source>
</evidence>
<keyword evidence="7" id="KW-0788">Thiol protease</keyword>
<dbReference type="InterPro" id="IPR001394">
    <property type="entry name" value="Peptidase_C19_UCH"/>
</dbReference>
<feature type="region of interest" description="Disordered" evidence="8">
    <location>
        <begin position="608"/>
        <end position="828"/>
    </location>
</feature>
<dbReference type="InterPro" id="IPR018200">
    <property type="entry name" value="USP_CS"/>
</dbReference>
<dbReference type="Pfam" id="PF00443">
    <property type="entry name" value="UCH"/>
    <property type="match status" value="2"/>
</dbReference>
<dbReference type="SUPFAM" id="SSF54001">
    <property type="entry name" value="Cysteine proteinases"/>
    <property type="match status" value="1"/>
</dbReference>
<evidence type="ECO:0000256" key="3">
    <source>
        <dbReference type="ARBA" id="ARBA00012759"/>
    </source>
</evidence>